<evidence type="ECO:0000313" key="3">
    <source>
        <dbReference type="EMBL" id="JAT18236.1"/>
    </source>
</evidence>
<sequence length="348" mass="39128">MDNSVREQIHFNGFLDWFIQATPVEPLWRNQPTYLIAQTSYLLGGVFSLIHALRGGGRLRYLWLATIVHGLAVESLCYVLPDVDNFWHSQTPLMFLGRRLPLHILLLYPCFIYQASVAAAQLKLPKWAEPFAVGLLVVLIDAPYITSVKFVHWTWHDTDPNIADRHYWVPWNSYYFHLTFAASFTFWFHATRRWLDNKTPKFNVSGDCSGVAGGADRRSVRHHQCQVCTLDVARHRPQHCGPPLLGTVELLLLPPDLRCQLYVLVPCYSALAGQQDTQVAVLKIWCGTDQHGGSFYLGPTGRGGVVCSLVPPPSRCLPHSLRSHILHSADLLCAPGLDSREDVDPTGA</sequence>
<organism evidence="3">
    <name type="scientific">Graphocephala atropunctata</name>
    <dbReference type="NCBI Taxonomy" id="36148"/>
    <lineage>
        <taxon>Eukaryota</taxon>
        <taxon>Metazoa</taxon>
        <taxon>Ecdysozoa</taxon>
        <taxon>Arthropoda</taxon>
        <taxon>Hexapoda</taxon>
        <taxon>Insecta</taxon>
        <taxon>Pterygota</taxon>
        <taxon>Neoptera</taxon>
        <taxon>Paraneoptera</taxon>
        <taxon>Hemiptera</taxon>
        <taxon>Auchenorrhyncha</taxon>
        <taxon>Membracoidea</taxon>
        <taxon>Cicadellidae</taxon>
        <taxon>Cicadellinae</taxon>
        <taxon>Cicadellini</taxon>
        <taxon>Graphocephala</taxon>
    </lineage>
</organism>
<feature type="transmembrane region" description="Helical" evidence="1">
    <location>
        <begin position="174"/>
        <end position="191"/>
    </location>
</feature>
<keyword evidence="1" id="KW-0472">Membrane</keyword>
<name>A0A1B6L3L5_9HEMI</name>
<dbReference type="AlphaFoldDB" id="A0A1B6L3L5"/>
<dbReference type="PANTHER" id="PTHR35982">
    <property type="entry name" value="AGAP005361-PA"/>
    <property type="match status" value="1"/>
</dbReference>
<feature type="transmembrane region" description="Helical" evidence="1">
    <location>
        <begin position="101"/>
        <end position="120"/>
    </location>
</feature>
<dbReference type="EMBL" id="GEBQ01021741">
    <property type="protein sequence ID" value="JAT18236.1"/>
    <property type="molecule type" value="Transcribed_RNA"/>
</dbReference>
<evidence type="ECO:0000259" key="2">
    <source>
        <dbReference type="Pfam" id="PF25085"/>
    </source>
</evidence>
<accession>A0A1B6L3L5</accession>
<evidence type="ECO:0000256" key="1">
    <source>
        <dbReference type="SAM" id="Phobius"/>
    </source>
</evidence>
<keyword evidence="1" id="KW-0812">Transmembrane</keyword>
<protein>
    <recommendedName>
        <fullName evidence="2">DUF7802 domain-containing protein</fullName>
    </recommendedName>
</protein>
<feature type="transmembrane region" description="Helical" evidence="1">
    <location>
        <begin position="132"/>
        <end position="154"/>
    </location>
</feature>
<keyword evidence="1" id="KW-1133">Transmembrane helix</keyword>
<dbReference type="Pfam" id="PF25085">
    <property type="entry name" value="DUF7802"/>
    <property type="match status" value="1"/>
</dbReference>
<feature type="transmembrane region" description="Helical" evidence="1">
    <location>
        <begin position="61"/>
        <end position="81"/>
    </location>
</feature>
<gene>
    <name evidence="3" type="ORF">g.16852</name>
</gene>
<dbReference type="PANTHER" id="PTHR35982:SF1">
    <property type="entry name" value="SPIROCYCLASE, AVEC FAMILY"/>
    <property type="match status" value="1"/>
</dbReference>
<feature type="domain" description="DUF7802" evidence="2">
    <location>
        <begin position="13"/>
        <end position="196"/>
    </location>
</feature>
<dbReference type="InterPro" id="IPR056704">
    <property type="entry name" value="DUF7802"/>
</dbReference>
<reference evidence="3" key="1">
    <citation type="submission" date="2015-11" db="EMBL/GenBank/DDBJ databases">
        <title>De novo transcriptome assembly of four potential Pierce s Disease insect vectors from Arizona vineyards.</title>
        <authorList>
            <person name="Tassone E.E."/>
        </authorList>
    </citation>
    <scope>NUCLEOTIDE SEQUENCE</scope>
</reference>
<proteinExistence type="predicted"/>